<evidence type="ECO:0000256" key="2">
    <source>
        <dbReference type="SAM" id="MobiDB-lite"/>
    </source>
</evidence>
<organism evidence="4 6">
    <name type="scientific">Kosakonia oryzae</name>
    <dbReference type="NCBI Taxonomy" id="497725"/>
    <lineage>
        <taxon>Bacteria</taxon>
        <taxon>Pseudomonadati</taxon>
        <taxon>Pseudomonadota</taxon>
        <taxon>Gammaproteobacteria</taxon>
        <taxon>Enterobacterales</taxon>
        <taxon>Enterobacteriaceae</taxon>
        <taxon>Kosakonia</taxon>
    </lineage>
</organism>
<protein>
    <recommendedName>
        <fullName evidence="7">Lipoprotein</fullName>
    </recommendedName>
</protein>
<reference evidence="3 5" key="2">
    <citation type="submission" date="2021-03" db="EMBL/GenBank/DDBJ databases">
        <authorList>
            <person name="Li Y."/>
            <person name="Li S."/>
            <person name="Chen M."/>
            <person name="Peng G."/>
            <person name="Tan Z."/>
            <person name="An Q."/>
        </authorList>
    </citation>
    <scope>NUCLEOTIDE SEQUENCE [LARGE SCALE GENOMIC DNA]</scope>
    <source>
        <strain evidence="3 5">Ola 51</strain>
    </source>
</reference>
<dbReference type="RefSeq" id="WP_064564524.1">
    <property type="nucleotide sequence ID" value="NZ_CP014007.2"/>
</dbReference>
<evidence type="ECO:0000313" key="5">
    <source>
        <dbReference type="Proteomes" id="UP000078227"/>
    </source>
</evidence>
<gene>
    <name evidence="3" type="ORF">AWR26_06835</name>
    <name evidence="4" type="ORF">SAMN05216286_2164</name>
</gene>
<evidence type="ECO:0000313" key="6">
    <source>
        <dbReference type="Proteomes" id="UP000182314"/>
    </source>
</evidence>
<name>A0AA94H3A8_9ENTR</name>
<feature type="coiled-coil region" evidence="1">
    <location>
        <begin position="24"/>
        <end position="125"/>
    </location>
</feature>
<dbReference type="AlphaFoldDB" id="A0AA94H3A8"/>
<evidence type="ECO:0008006" key="7">
    <source>
        <dbReference type="Google" id="ProtNLM"/>
    </source>
</evidence>
<evidence type="ECO:0000313" key="3">
    <source>
        <dbReference type="EMBL" id="ANI81880.1"/>
    </source>
</evidence>
<feature type="region of interest" description="Disordered" evidence="2">
    <location>
        <begin position="172"/>
        <end position="200"/>
    </location>
</feature>
<dbReference type="Proteomes" id="UP000182314">
    <property type="component" value="Unassembled WGS sequence"/>
</dbReference>
<dbReference type="EMBL" id="FOKO01000003">
    <property type="protein sequence ID" value="SFC39766.1"/>
    <property type="molecule type" value="Genomic_DNA"/>
</dbReference>
<keyword evidence="1" id="KW-0175">Coiled coil</keyword>
<sequence length="379" mass="41231">MKKTVVATLIALTLLTGCGPKELTSEQKQEVANLKNELSRTETEISAANETGKQFAGGLIKNLVTARLEVLETNKALLEQRINAIEAGAKIDIAVSSVKPDPELANSIKAEMDTLNSRIDEAKADANQYSGGLIQALKLSTVATQEQSMAMLQQKYLIAKYGLAEIKVDTPPMSNAKVDKEPAQQNSTPQQSPKLPPAEGPFGLEAGLSKQNIEDMTGAELKLLENSVNLYTTSKLPKQNADFEVFGLQISPKVGLCQIRAVGKSINTDSYGIALKSKFEELSNALTSIYGKADKRDYLLSGSLWKEPQDWVMGLNKKERILSAEWKGEKGSSLKNNLSMVSLDVRATGTDTGYLYLQYNFTNDSTCKEEVEGAKKSSL</sequence>
<evidence type="ECO:0000256" key="1">
    <source>
        <dbReference type="SAM" id="Coils"/>
    </source>
</evidence>
<keyword evidence="5" id="KW-1185">Reference proteome</keyword>
<dbReference type="Proteomes" id="UP000078227">
    <property type="component" value="Chromosome"/>
</dbReference>
<dbReference type="KEGG" id="kor:AWR26_06835"/>
<evidence type="ECO:0000313" key="4">
    <source>
        <dbReference type="EMBL" id="SFC39766.1"/>
    </source>
</evidence>
<feature type="compositionally biased region" description="Polar residues" evidence="2">
    <location>
        <begin position="183"/>
        <end position="193"/>
    </location>
</feature>
<accession>A0AA94H3A8</accession>
<proteinExistence type="predicted"/>
<dbReference type="PROSITE" id="PS51257">
    <property type="entry name" value="PROKAR_LIPOPROTEIN"/>
    <property type="match status" value="1"/>
</dbReference>
<reference evidence="4 6" key="1">
    <citation type="submission" date="2016-10" db="EMBL/GenBank/DDBJ databases">
        <authorList>
            <person name="Varghese N."/>
            <person name="Submissions S."/>
        </authorList>
    </citation>
    <scope>NUCLEOTIDE SEQUENCE [LARGE SCALE GENOMIC DNA]</scope>
    <source>
        <strain evidence="4 6">CGMCC 1.7012</strain>
    </source>
</reference>
<dbReference type="EMBL" id="CP014007">
    <property type="protein sequence ID" value="ANI81880.1"/>
    <property type="molecule type" value="Genomic_DNA"/>
</dbReference>